<reference evidence="2 3" key="1">
    <citation type="submission" date="2024-10" db="EMBL/GenBank/DDBJ databases">
        <title>The Natural Products Discovery Center: Release of the First 8490 Sequenced Strains for Exploring Actinobacteria Biosynthetic Diversity.</title>
        <authorList>
            <person name="Kalkreuter E."/>
            <person name="Kautsar S.A."/>
            <person name="Yang D."/>
            <person name="Bader C.D."/>
            <person name="Teijaro C.N."/>
            <person name="Fluegel L."/>
            <person name="Davis C.M."/>
            <person name="Simpson J.R."/>
            <person name="Lauterbach L."/>
            <person name="Steele A.D."/>
            <person name="Gui C."/>
            <person name="Meng S."/>
            <person name="Li G."/>
            <person name="Viehrig K."/>
            <person name="Ye F."/>
            <person name="Su P."/>
            <person name="Kiefer A.F."/>
            <person name="Nichols A."/>
            <person name="Cepeda A.J."/>
            <person name="Yan W."/>
            <person name="Fan B."/>
            <person name="Jiang Y."/>
            <person name="Adhikari A."/>
            <person name="Zheng C.-J."/>
            <person name="Schuster L."/>
            <person name="Cowan T.M."/>
            <person name="Smanski M.J."/>
            <person name="Chevrette M.G."/>
            <person name="De Carvalho L.P.S."/>
            <person name="Shen B."/>
        </authorList>
    </citation>
    <scope>NUCLEOTIDE SEQUENCE [LARGE SCALE GENOMIC DNA]</scope>
    <source>
        <strain evidence="2 3">NPDC001281</strain>
    </source>
</reference>
<evidence type="ECO:0000256" key="1">
    <source>
        <dbReference type="SAM" id="MobiDB-lite"/>
    </source>
</evidence>
<organism evidence="2 3">
    <name type="scientific">Microtetraspora fusca</name>
    <dbReference type="NCBI Taxonomy" id="1997"/>
    <lineage>
        <taxon>Bacteria</taxon>
        <taxon>Bacillati</taxon>
        <taxon>Actinomycetota</taxon>
        <taxon>Actinomycetes</taxon>
        <taxon>Streptosporangiales</taxon>
        <taxon>Streptosporangiaceae</taxon>
        <taxon>Microtetraspora</taxon>
    </lineage>
</organism>
<dbReference type="Proteomes" id="UP001602119">
    <property type="component" value="Unassembled WGS sequence"/>
</dbReference>
<keyword evidence="3" id="KW-1185">Reference proteome</keyword>
<protein>
    <submittedName>
        <fullName evidence="2">Uncharacterized protein</fullName>
    </submittedName>
</protein>
<dbReference type="RefSeq" id="WP_157545981.1">
    <property type="nucleotide sequence ID" value="NZ_BBYK01000066.1"/>
</dbReference>
<evidence type="ECO:0000313" key="2">
    <source>
        <dbReference type="EMBL" id="MFF4773510.1"/>
    </source>
</evidence>
<feature type="region of interest" description="Disordered" evidence="1">
    <location>
        <begin position="1"/>
        <end position="41"/>
    </location>
</feature>
<accession>A0ABW6V2H2</accession>
<comment type="caution">
    <text evidence="2">The sequence shown here is derived from an EMBL/GenBank/DDBJ whole genome shotgun (WGS) entry which is preliminary data.</text>
</comment>
<gene>
    <name evidence="2" type="ORF">ACFY05_11690</name>
</gene>
<name>A0ABW6V2H2_MICFU</name>
<proteinExistence type="predicted"/>
<sequence>MHDGHLTSLARGDAPPPPDVEDDVECSPAPSCRPRQRRLDDHDAVLEIEAAA</sequence>
<evidence type="ECO:0000313" key="3">
    <source>
        <dbReference type="Proteomes" id="UP001602119"/>
    </source>
</evidence>
<dbReference type="EMBL" id="JBIAXI010000006">
    <property type="protein sequence ID" value="MFF4773510.1"/>
    <property type="molecule type" value="Genomic_DNA"/>
</dbReference>